<evidence type="ECO:0000313" key="4">
    <source>
        <dbReference type="Proteomes" id="UP000000788"/>
    </source>
</evidence>
<proteinExistence type="predicted"/>
<dbReference type="Pfam" id="PF01928">
    <property type="entry name" value="CYTH"/>
    <property type="match status" value="1"/>
</dbReference>
<gene>
    <name evidence="3" type="ordered locus">P9211_01721</name>
</gene>
<dbReference type="HOGENOM" id="CLU_109545_1_0_3"/>
<dbReference type="EMBL" id="CP000878">
    <property type="protein sequence ID" value="ABX08103.1"/>
    <property type="molecule type" value="Genomic_DNA"/>
</dbReference>
<dbReference type="PANTHER" id="PTHR40114:SF1">
    <property type="entry name" value="SLR0698 PROTEIN"/>
    <property type="match status" value="1"/>
</dbReference>
<protein>
    <submittedName>
        <fullName evidence="3">Adenylate cyclase</fullName>
        <ecNumber evidence="3">4.6.1.1</ecNumber>
    </submittedName>
</protein>
<dbReference type="CDD" id="cd07891">
    <property type="entry name" value="CYTH-like_CthTTM-like_1"/>
    <property type="match status" value="1"/>
</dbReference>
<keyword evidence="4" id="KW-1185">Reference proteome</keyword>
<evidence type="ECO:0000259" key="2">
    <source>
        <dbReference type="SMART" id="SM01118"/>
    </source>
</evidence>
<dbReference type="EC" id="4.6.1.1" evidence="3"/>
<keyword evidence="3" id="KW-0456">Lyase</keyword>
<accession>A9BD15</accession>
<dbReference type="InterPro" id="IPR023577">
    <property type="entry name" value="CYTH_domain"/>
</dbReference>
<dbReference type="AlphaFoldDB" id="A9BD15"/>
<evidence type="ECO:0000313" key="3">
    <source>
        <dbReference type="EMBL" id="ABX08103.1"/>
    </source>
</evidence>
<dbReference type="SUPFAM" id="SSF55154">
    <property type="entry name" value="CYTH-like phosphatases"/>
    <property type="match status" value="1"/>
</dbReference>
<evidence type="ECO:0000256" key="1">
    <source>
        <dbReference type="PIRSR" id="PIRSR016487-1"/>
    </source>
</evidence>
<dbReference type="OrthoDB" id="9805588at2"/>
<dbReference type="Gene3D" id="2.40.320.10">
    <property type="entry name" value="Hypothetical Protein Pfu-838710-001"/>
    <property type="match status" value="1"/>
</dbReference>
<sequence>MSIETERRFLVKNKEWQVLIKKCIKIRQGYLSTDFQEWITRIRIINNQRSYITIKNSKGGMQSHEFEYKIPIHDAESIWHLLNYKLIKQRYLLDLNPGSWVVDCFKNENSPLVIAEVELEAPELDVMIPDWCGKELTGQKQWSNAALAKFPLSKWPQEDRKKLADL</sequence>
<dbReference type="InterPro" id="IPR012042">
    <property type="entry name" value="NeuTTM/CthTTM-like"/>
</dbReference>
<feature type="active site" description="Proton acceptor" evidence="1">
    <location>
        <position position="30"/>
    </location>
</feature>
<dbReference type="PIRSF" id="PIRSF016487">
    <property type="entry name" value="CYTH_UCP016487"/>
    <property type="match status" value="1"/>
</dbReference>
<organism evidence="3 4">
    <name type="scientific">Prochlorococcus marinus (strain MIT 9211)</name>
    <dbReference type="NCBI Taxonomy" id="93059"/>
    <lineage>
        <taxon>Bacteria</taxon>
        <taxon>Bacillati</taxon>
        <taxon>Cyanobacteriota</taxon>
        <taxon>Cyanophyceae</taxon>
        <taxon>Synechococcales</taxon>
        <taxon>Prochlorococcaceae</taxon>
        <taxon>Prochlorococcus</taxon>
    </lineage>
</organism>
<dbReference type="KEGG" id="pmj:P9211_01721"/>
<reference evidence="3 4" key="1">
    <citation type="journal article" date="2007" name="PLoS Genet.">
        <title>Patterns and implications of gene gain and loss in the evolution of Prochlorococcus.</title>
        <authorList>
            <person name="Kettler G.C."/>
            <person name="Martiny A.C."/>
            <person name="Huang K."/>
            <person name="Zucker J."/>
            <person name="Coleman M.L."/>
            <person name="Rodrigue S."/>
            <person name="Chen F."/>
            <person name="Lapidus A."/>
            <person name="Ferriera S."/>
            <person name="Johnson J."/>
            <person name="Steglich C."/>
            <person name="Church G.M."/>
            <person name="Richardson P."/>
            <person name="Chisholm S.W."/>
        </authorList>
    </citation>
    <scope>NUCLEOTIDE SEQUENCE [LARGE SCALE GENOMIC DNA]</scope>
    <source>
        <strain evidence="4">MIT 9211</strain>
    </source>
</reference>
<dbReference type="STRING" id="93059.P9211_01721"/>
<dbReference type="PANTHER" id="PTHR40114">
    <property type="entry name" value="SLR0698 PROTEIN"/>
    <property type="match status" value="1"/>
</dbReference>
<dbReference type="InterPro" id="IPR033469">
    <property type="entry name" value="CYTH-like_dom_sf"/>
</dbReference>
<dbReference type="RefSeq" id="WP_012194728.1">
    <property type="nucleotide sequence ID" value="NC_009976.1"/>
</dbReference>
<feature type="domain" description="CYTH" evidence="2">
    <location>
        <begin position="2"/>
        <end position="149"/>
    </location>
</feature>
<dbReference type="SMART" id="SM01118">
    <property type="entry name" value="CYTH"/>
    <property type="match status" value="1"/>
</dbReference>
<name>A9BD15_PROM4</name>
<dbReference type="eggNOG" id="COG2954">
    <property type="taxonomic scope" value="Bacteria"/>
</dbReference>
<dbReference type="GO" id="GO:0004016">
    <property type="term" value="F:adenylate cyclase activity"/>
    <property type="evidence" value="ECO:0007669"/>
    <property type="project" value="UniProtKB-EC"/>
</dbReference>
<dbReference type="Proteomes" id="UP000000788">
    <property type="component" value="Chromosome"/>
</dbReference>